<evidence type="ECO:0000313" key="2">
    <source>
        <dbReference type="EMBL" id="CAG5032584.1"/>
    </source>
</evidence>
<sequence>MKIPCHKWEIEHVNRMGKKSGKVRPVVVTITTTSRKIEILKKKKSLEGTNIYLKEYFTPSVLQKRKELQEDLKRERESGKRVALRYDKIVTLKPLESEVHTHTERNRNIKKRFMSKSPEESEKETAKEYDHERSKQVPKKNKPHTITSFLRPSQLNLNNRAIPTENVEDLSKN</sequence>
<dbReference type="EMBL" id="CAJQZP010001232">
    <property type="protein sequence ID" value="CAG5032584.1"/>
    <property type="molecule type" value="Genomic_DNA"/>
</dbReference>
<comment type="caution">
    <text evidence="2">The sequence shown here is derived from an EMBL/GenBank/DDBJ whole genome shotgun (WGS) entry which is preliminary data.</text>
</comment>
<accession>A0A8S3XMY2</accession>
<feature type="region of interest" description="Disordered" evidence="1">
    <location>
        <begin position="98"/>
        <end position="173"/>
    </location>
</feature>
<evidence type="ECO:0000313" key="3">
    <source>
        <dbReference type="Proteomes" id="UP000691718"/>
    </source>
</evidence>
<feature type="compositionally biased region" description="Basic and acidic residues" evidence="1">
    <location>
        <begin position="117"/>
        <end position="135"/>
    </location>
</feature>
<organism evidence="2 3">
    <name type="scientific">Parnassius apollo</name>
    <name type="common">Apollo butterfly</name>
    <name type="synonym">Papilio apollo</name>
    <dbReference type="NCBI Taxonomy" id="110799"/>
    <lineage>
        <taxon>Eukaryota</taxon>
        <taxon>Metazoa</taxon>
        <taxon>Ecdysozoa</taxon>
        <taxon>Arthropoda</taxon>
        <taxon>Hexapoda</taxon>
        <taxon>Insecta</taxon>
        <taxon>Pterygota</taxon>
        <taxon>Neoptera</taxon>
        <taxon>Endopterygota</taxon>
        <taxon>Lepidoptera</taxon>
        <taxon>Glossata</taxon>
        <taxon>Ditrysia</taxon>
        <taxon>Papilionoidea</taxon>
        <taxon>Papilionidae</taxon>
        <taxon>Parnassiinae</taxon>
        <taxon>Parnassini</taxon>
        <taxon>Parnassius</taxon>
        <taxon>Parnassius</taxon>
    </lineage>
</organism>
<protein>
    <submittedName>
        <fullName evidence="2">(apollo) hypothetical protein</fullName>
    </submittedName>
</protein>
<proteinExistence type="predicted"/>
<reference evidence="2" key="1">
    <citation type="submission" date="2021-04" db="EMBL/GenBank/DDBJ databases">
        <authorList>
            <person name="Tunstrom K."/>
        </authorList>
    </citation>
    <scope>NUCLEOTIDE SEQUENCE</scope>
</reference>
<gene>
    <name evidence="2" type="ORF">PAPOLLO_LOCUS19926</name>
</gene>
<feature type="compositionally biased region" description="Basic and acidic residues" evidence="1">
    <location>
        <begin position="98"/>
        <end position="107"/>
    </location>
</feature>
<keyword evidence="3" id="KW-1185">Reference proteome</keyword>
<feature type="compositionally biased region" description="Polar residues" evidence="1">
    <location>
        <begin position="144"/>
        <end position="161"/>
    </location>
</feature>
<name>A0A8S3XMY2_PARAO</name>
<evidence type="ECO:0000256" key="1">
    <source>
        <dbReference type="SAM" id="MobiDB-lite"/>
    </source>
</evidence>
<dbReference type="OrthoDB" id="7437979at2759"/>
<dbReference type="AlphaFoldDB" id="A0A8S3XMY2"/>
<dbReference type="Proteomes" id="UP000691718">
    <property type="component" value="Unassembled WGS sequence"/>
</dbReference>